<protein>
    <recommendedName>
        <fullName evidence="3">phosphoenolpyruvate--glycerone phosphotransferase</fullName>
        <ecNumber evidence="3">2.7.1.121</ecNumber>
    </recommendedName>
</protein>
<dbReference type="InterPro" id="IPR039643">
    <property type="entry name" value="DhaM"/>
</dbReference>
<name>A0A077M550_9MICO</name>
<dbReference type="AlphaFoldDB" id="A0A077M550"/>
<comment type="subunit">
    <text evidence="5">Homodimer. The dihydroxyacetone kinase complex is composed of a homodimer of DhaM, a homodimer of DhaK and the subunit DhaL.</text>
</comment>
<feature type="domain" description="PTS EIIA type-4" evidence="6">
    <location>
        <begin position="1"/>
        <end position="132"/>
    </location>
</feature>
<evidence type="ECO:0000256" key="3">
    <source>
        <dbReference type="ARBA" id="ARBA00012095"/>
    </source>
</evidence>
<evidence type="ECO:0000313" key="8">
    <source>
        <dbReference type="Proteomes" id="UP000035721"/>
    </source>
</evidence>
<dbReference type="OrthoDB" id="350754at2"/>
<reference evidence="7 8" key="1">
    <citation type="journal article" date="2013" name="ISME J.">
        <title>A metabolic model for members of the genus Tetrasphaera involved in enhanced biological phosphorus removal.</title>
        <authorList>
            <person name="Kristiansen R."/>
            <person name="Nguyen H.T.T."/>
            <person name="Saunders A.M."/>
            <person name="Nielsen J.L."/>
            <person name="Wimmer R."/>
            <person name="Le V.Q."/>
            <person name="McIlroy S.J."/>
            <person name="Petrovski S."/>
            <person name="Seviour R.J."/>
            <person name="Calteau A."/>
            <person name="Nielsen K.L."/>
            <person name="Nielsen P.H."/>
        </authorList>
    </citation>
    <scope>NUCLEOTIDE SEQUENCE [LARGE SCALE GENOMIC DNA]</scope>
    <source>
        <strain evidence="7 8">T1-X7</strain>
    </source>
</reference>
<dbReference type="Gene3D" id="3.40.50.510">
    <property type="entry name" value="Phosphotransferase system, mannose-type IIA component"/>
    <property type="match status" value="1"/>
</dbReference>
<evidence type="ECO:0000256" key="1">
    <source>
        <dbReference type="ARBA" id="ARBA00001113"/>
    </source>
</evidence>
<comment type="caution">
    <text evidence="7">The sequence shown here is derived from an EMBL/GenBank/DDBJ whole genome shotgun (WGS) entry which is preliminary data.</text>
</comment>
<proteinExistence type="predicted"/>
<dbReference type="PANTHER" id="PTHR38594">
    <property type="entry name" value="PEP-DEPENDENT DIHYDROXYACETONE KINASE, PHOSPHORYL DONOR SUBUNIT DHAM"/>
    <property type="match status" value="1"/>
</dbReference>
<evidence type="ECO:0000256" key="5">
    <source>
        <dbReference type="ARBA" id="ARBA00046577"/>
    </source>
</evidence>
<dbReference type="PROSITE" id="PS51096">
    <property type="entry name" value="PTS_EIIA_TYPE_4"/>
    <property type="match status" value="1"/>
</dbReference>
<dbReference type="InterPro" id="IPR012844">
    <property type="entry name" value="DhaM_N"/>
</dbReference>
<keyword evidence="4" id="KW-0808">Transferase</keyword>
<organism evidence="7 8">
    <name type="scientific">Nostocoides japonicum T1-X7</name>
    <dbReference type="NCBI Taxonomy" id="1194083"/>
    <lineage>
        <taxon>Bacteria</taxon>
        <taxon>Bacillati</taxon>
        <taxon>Actinomycetota</taxon>
        <taxon>Actinomycetes</taxon>
        <taxon>Micrococcales</taxon>
        <taxon>Intrasporangiaceae</taxon>
        <taxon>Nostocoides</taxon>
    </lineage>
</organism>
<gene>
    <name evidence="7" type="ORF">BN12_790011</name>
</gene>
<dbReference type="STRING" id="1194083.BN12_790011"/>
<comment type="function">
    <text evidence="2">Component of the dihydroxyacetone kinase complex, which is responsible for the phosphoenolpyruvate (PEP)-dependent phosphorylation of dihydroxyacetone. DhaM serves as the phosphoryl donor. Is phosphorylated by phosphoenolpyruvate in an EI- and HPr-dependent reaction, and a phosphorelay system on histidine residues finally leads to phosphoryl transfer to DhaL and dihydroxyacetone.</text>
</comment>
<evidence type="ECO:0000256" key="2">
    <source>
        <dbReference type="ARBA" id="ARBA00002788"/>
    </source>
</evidence>
<dbReference type="EMBL" id="CAJB01000413">
    <property type="protein sequence ID" value="CCH80182.1"/>
    <property type="molecule type" value="Genomic_DNA"/>
</dbReference>
<evidence type="ECO:0000256" key="4">
    <source>
        <dbReference type="ARBA" id="ARBA00022679"/>
    </source>
</evidence>
<dbReference type="GO" id="GO:0009401">
    <property type="term" value="P:phosphoenolpyruvate-dependent sugar phosphotransferase system"/>
    <property type="evidence" value="ECO:0007669"/>
    <property type="project" value="InterPro"/>
</dbReference>
<dbReference type="InterPro" id="IPR036662">
    <property type="entry name" value="PTS_EIIA_man-typ_sf"/>
</dbReference>
<dbReference type="Pfam" id="PF03610">
    <property type="entry name" value="EIIA-man"/>
    <property type="match status" value="1"/>
</dbReference>
<evidence type="ECO:0000313" key="7">
    <source>
        <dbReference type="EMBL" id="CCH80182.1"/>
    </source>
</evidence>
<keyword evidence="8" id="KW-1185">Reference proteome</keyword>
<dbReference type="GO" id="GO:0016020">
    <property type="term" value="C:membrane"/>
    <property type="evidence" value="ECO:0007669"/>
    <property type="project" value="InterPro"/>
</dbReference>
<dbReference type="GO" id="GO:0047324">
    <property type="term" value="F:phosphoenolpyruvate-glycerone phosphotransferase activity"/>
    <property type="evidence" value="ECO:0007669"/>
    <property type="project" value="UniProtKB-EC"/>
</dbReference>
<dbReference type="RefSeq" id="WP_048552201.1">
    <property type="nucleotide sequence ID" value="NZ_HF570958.1"/>
</dbReference>
<dbReference type="NCBIfam" id="TIGR02364">
    <property type="entry name" value="dha_pts"/>
    <property type="match status" value="1"/>
</dbReference>
<evidence type="ECO:0000259" key="6">
    <source>
        <dbReference type="PROSITE" id="PS51096"/>
    </source>
</evidence>
<sequence length="134" mass="13131">MVGIVVVSHSPALATAAVELAREMLHGTDVPITVAAGTAGGATGTDAVRIADAISRVASGDGVLVLMDLGSAVLSAELATELVGPLDGEIRLSAGPFVEGLVAAAVTASTGADLDRVAEQAASALTPKASHLQH</sequence>
<dbReference type="EC" id="2.7.1.121" evidence="3"/>
<keyword evidence="7" id="KW-0418">Kinase</keyword>
<dbReference type="GO" id="GO:0019563">
    <property type="term" value="P:glycerol catabolic process"/>
    <property type="evidence" value="ECO:0007669"/>
    <property type="project" value="InterPro"/>
</dbReference>
<dbReference type="SUPFAM" id="SSF53062">
    <property type="entry name" value="PTS system fructose IIA component-like"/>
    <property type="match status" value="1"/>
</dbReference>
<dbReference type="InterPro" id="IPR004701">
    <property type="entry name" value="PTS_EIIA_man-typ"/>
</dbReference>
<dbReference type="PANTHER" id="PTHR38594:SF1">
    <property type="entry name" value="PEP-DEPENDENT DIHYDROXYACETONE KINASE, PHOSPHORYL DONOR SUBUNIT DHAM"/>
    <property type="match status" value="1"/>
</dbReference>
<dbReference type="Proteomes" id="UP000035721">
    <property type="component" value="Unassembled WGS sequence"/>
</dbReference>
<comment type="catalytic activity">
    <reaction evidence="1">
        <text>dihydroxyacetone + phosphoenolpyruvate = dihydroxyacetone phosphate + pyruvate</text>
        <dbReference type="Rhea" id="RHEA:18381"/>
        <dbReference type="ChEBI" id="CHEBI:15361"/>
        <dbReference type="ChEBI" id="CHEBI:16016"/>
        <dbReference type="ChEBI" id="CHEBI:57642"/>
        <dbReference type="ChEBI" id="CHEBI:58702"/>
        <dbReference type="EC" id="2.7.1.121"/>
    </reaction>
</comment>
<accession>A0A077M550</accession>